<evidence type="ECO:0000259" key="26">
    <source>
        <dbReference type="PROSITE" id="PS50885"/>
    </source>
</evidence>
<dbReference type="InterPro" id="IPR003661">
    <property type="entry name" value="HisK_dim/P_dom"/>
</dbReference>
<gene>
    <name evidence="27" type="ORF">J2X98_001408</name>
</gene>
<dbReference type="CDD" id="cd00082">
    <property type="entry name" value="HisKA"/>
    <property type="match status" value="1"/>
</dbReference>
<proteinExistence type="predicted"/>
<name>A0ABT9RST3_9MICC</name>
<dbReference type="PANTHER" id="PTHR44936:SF9">
    <property type="entry name" value="SENSOR PROTEIN CREC"/>
    <property type="match status" value="1"/>
</dbReference>
<feature type="domain" description="HAMP" evidence="26">
    <location>
        <begin position="170"/>
        <end position="222"/>
    </location>
</feature>
<dbReference type="PRINTS" id="PR00344">
    <property type="entry name" value="BCTRLSENSOR"/>
</dbReference>
<dbReference type="RefSeq" id="WP_307305972.1">
    <property type="nucleotide sequence ID" value="NZ_JAUSRE010000005.1"/>
</dbReference>
<dbReference type="InterPro" id="IPR036890">
    <property type="entry name" value="HATPase_C_sf"/>
</dbReference>
<evidence type="ECO:0000256" key="9">
    <source>
        <dbReference type="ARBA" id="ARBA00022692"/>
    </source>
</evidence>
<evidence type="ECO:0000256" key="3">
    <source>
        <dbReference type="ARBA" id="ARBA00001946"/>
    </source>
</evidence>
<feature type="domain" description="Histidine kinase" evidence="25">
    <location>
        <begin position="230"/>
        <end position="469"/>
    </location>
</feature>
<evidence type="ECO:0000256" key="2">
    <source>
        <dbReference type="ARBA" id="ARBA00001936"/>
    </source>
</evidence>
<comment type="subcellular location">
    <subcellularLocation>
        <location evidence="4">Cell membrane</location>
        <topology evidence="4">Multi-pass membrane protein</topology>
    </subcellularLocation>
</comment>
<evidence type="ECO:0000313" key="28">
    <source>
        <dbReference type="Proteomes" id="UP001226577"/>
    </source>
</evidence>
<dbReference type="InterPro" id="IPR004358">
    <property type="entry name" value="Sig_transdc_His_kin-like_C"/>
</dbReference>
<keyword evidence="17" id="KW-0902">Two-component regulatory system</keyword>
<dbReference type="Pfam" id="PF00512">
    <property type="entry name" value="HisKA"/>
    <property type="match status" value="1"/>
</dbReference>
<comment type="caution">
    <text evidence="27">The sequence shown here is derived from an EMBL/GenBank/DDBJ whole genome shotgun (WGS) entry which is preliminary data.</text>
</comment>
<keyword evidence="8 27" id="KW-0808">Transferase</keyword>
<dbReference type="InterPro" id="IPR050980">
    <property type="entry name" value="2C_sensor_his_kinase"/>
</dbReference>
<dbReference type="SUPFAM" id="SSF47384">
    <property type="entry name" value="Homodimeric domain of signal transducing histidine kinase"/>
    <property type="match status" value="1"/>
</dbReference>
<dbReference type="InterPro" id="IPR003594">
    <property type="entry name" value="HATPase_dom"/>
</dbReference>
<evidence type="ECO:0000259" key="25">
    <source>
        <dbReference type="PROSITE" id="PS50109"/>
    </source>
</evidence>
<dbReference type="Pfam" id="PF00672">
    <property type="entry name" value="HAMP"/>
    <property type="match status" value="1"/>
</dbReference>
<evidence type="ECO:0000256" key="7">
    <source>
        <dbReference type="ARBA" id="ARBA00022553"/>
    </source>
</evidence>
<dbReference type="InterPro" id="IPR003660">
    <property type="entry name" value="HAMP_dom"/>
</dbReference>
<dbReference type="GO" id="GO:0004673">
    <property type="term" value="F:protein histidine kinase activity"/>
    <property type="evidence" value="ECO:0007669"/>
    <property type="project" value="UniProtKB-EC"/>
</dbReference>
<keyword evidence="18" id="KW-0346">Stress response</keyword>
<evidence type="ECO:0000256" key="22">
    <source>
        <dbReference type="ARBA" id="ARBA00041776"/>
    </source>
</evidence>
<keyword evidence="11 27" id="KW-0418">Kinase</keyword>
<evidence type="ECO:0000256" key="11">
    <source>
        <dbReference type="ARBA" id="ARBA00022777"/>
    </source>
</evidence>
<keyword evidence="6" id="KW-1003">Cell membrane</keyword>
<comment type="catalytic activity">
    <reaction evidence="1">
        <text>ATP + protein L-histidine = ADP + protein N-phospho-L-histidine.</text>
        <dbReference type="EC" id="2.7.13.3"/>
    </reaction>
</comment>
<keyword evidence="9 24" id="KW-0812">Transmembrane</keyword>
<evidence type="ECO:0000256" key="6">
    <source>
        <dbReference type="ARBA" id="ARBA00022475"/>
    </source>
</evidence>
<reference evidence="27 28" key="1">
    <citation type="submission" date="2023-07" db="EMBL/GenBank/DDBJ databases">
        <title>Sorghum-associated microbial communities from plants grown in Nebraska, USA.</title>
        <authorList>
            <person name="Schachtman D."/>
        </authorList>
    </citation>
    <scope>NUCLEOTIDE SEQUENCE [LARGE SCALE GENOMIC DNA]</scope>
    <source>
        <strain evidence="27 28">CC222</strain>
    </source>
</reference>
<protein>
    <recommendedName>
        <fullName evidence="21">Signal transduction histidine-protein kinase/phosphatase MprB</fullName>
        <ecNumber evidence="5">2.7.13.3</ecNumber>
    </recommendedName>
    <alternativeName>
        <fullName evidence="22">Mycobacterial persistence regulator B</fullName>
    </alternativeName>
</protein>
<keyword evidence="24" id="KW-0472">Membrane</keyword>
<dbReference type="Pfam" id="PF02518">
    <property type="entry name" value="HATPase_c"/>
    <property type="match status" value="1"/>
</dbReference>
<dbReference type="Gene3D" id="3.30.565.10">
    <property type="entry name" value="Histidine kinase-like ATPase, C-terminal domain"/>
    <property type="match status" value="1"/>
</dbReference>
<dbReference type="PROSITE" id="PS50109">
    <property type="entry name" value="HIS_KIN"/>
    <property type="match status" value="1"/>
</dbReference>
<comment type="cofactor">
    <cofactor evidence="3">
        <name>Mg(2+)</name>
        <dbReference type="ChEBI" id="CHEBI:18420"/>
    </cofactor>
</comment>
<keyword evidence="14" id="KW-0460">Magnesium</keyword>
<evidence type="ECO:0000256" key="1">
    <source>
        <dbReference type="ARBA" id="ARBA00000085"/>
    </source>
</evidence>
<dbReference type="SUPFAM" id="SSF55874">
    <property type="entry name" value="ATPase domain of HSP90 chaperone/DNA topoisomerase II/histidine kinase"/>
    <property type="match status" value="1"/>
</dbReference>
<keyword evidence="20" id="KW-0464">Manganese</keyword>
<evidence type="ECO:0000256" key="13">
    <source>
        <dbReference type="ARBA" id="ARBA00022840"/>
    </source>
</evidence>
<dbReference type="PROSITE" id="PS50885">
    <property type="entry name" value="HAMP"/>
    <property type="match status" value="1"/>
</dbReference>
<dbReference type="Proteomes" id="UP001226577">
    <property type="component" value="Unassembled WGS sequence"/>
</dbReference>
<keyword evidence="13" id="KW-0067">ATP-binding</keyword>
<evidence type="ECO:0000256" key="18">
    <source>
        <dbReference type="ARBA" id="ARBA00023016"/>
    </source>
</evidence>
<dbReference type="Gene3D" id="1.10.287.130">
    <property type="match status" value="1"/>
</dbReference>
<evidence type="ECO:0000256" key="21">
    <source>
        <dbReference type="ARBA" id="ARBA00040454"/>
    </source>
</evidence>
<dbReference type="SMART" id="SM00388">
    <property type="entry name" value="HisKA"/>
    <property type="match status" value="1"/>
</dbReference>
<dbReference type="PANTHER" id="PTHR44936">
    <property type="entry name" value="SENSOR PROTEIN CREC"/>
    <property type="match status" value="1"/>
</dbReference>
<dbReference type="SMART" id="SM00387">
    <property type="entry name" value="HATPase_c"/>
    <property type="match status" value="1"/>
</dbReference>
<evidence type="ECO:0000256" key="10">
    <source>
        <dbReference type="ARBA" id="ARBA00022741"/>
    </source>
</evidence>
<evidence type="ECO:0000256" key="19">
    <source>
        <dbReference type="ARBA" id="ARBA00023026"/>
    </source>
</evidence>
<dbReference type="InterPro" id="IPR005467">
    <property type="entry name" value="His_kinase_dom"/>
</dbReference>
<feature type="transmembrane region" description="Helical" evidence="24">
    <location>
        <begin position="151"/>
        <end position="169"/>
    </location>
</feature>
<evidence type="ECO:0000313" key="27">
    <source>
        <dbReference type="EMBL" id="MDP9887830.1"/>
    </source>
</evidence>
<evidence type="ECO:0000256" key="16">
    <source>
        <dbReference type="ARBA" id="ARBA00022989"/>
    </source>
</evidence>
<keyword evidence="15" id="KW-0904">Protein phosphatase</keyword>
<evidence type="ECO:0000256" key="15">
    <source>
        <dbReference type="ARBA" id="ARBA00022912"/>
    </source>
</evidence>
<dbReference type="EC" id="2.7.13.3" evidence="5"/>
<accession>A0ABT9RST3</accession>
<dbReference type="InterPro" id="IPR036097">
    <property type="entry name" value="HisK_dim/P_sf"/>
</dbReference>
<keyword evidence="10" id="KW-0547">Nucleotide-binding</keyword>
<dbReference type="Gene3D" id="6.10.340.10">
    <property type="match status" value="1"/>
</dbReference>
<dbReference type="EMBL" id="JAUSRE010000005">
    <property type="protein sequence ID" value="MDP9887830.1"/>
    <property type="molecule type" value="Genomic_DNA"/>
</dbReference>
<evidence type="ECO:0000256" key="14">
    <source>
        <dbReference type="ARBA" id="ARBA00022842"/>
    </source>
</evidence>
<keyword evidence="19" id="KW-0843">Virulence</keyword>
<sequence length="490" mass="51189">MRSLAGRITLVTAAVAILAVLVTGSTAFPLIRSAAAEQARQQLARQADAFAAAPAASQALDLRERHLLGPDTYDISTITPAGALSGPAAQILTPGEAQQVLSGQKISLTLTRGGFQFLVEGRPLNKGGGIVLTRSLDEVNAASAQLLQRTVLALAAGLLIAVLAGTLLARRLSGPLVTTAAAARRMAAGERTVHLEPAGVSEVRAVGDAINTLENALLASESRQREFLLSISHEIRTPLTAMRGYAEALEDGLIPPEDTAGVGQTLSAETDRLDGFVRDLLALARLEADDFALDLRPVDVVTLLEQVQRAWQAAATQASVELTLQVPHQEAGEPLLVTTDPQRLRQIIDGLIGNALRITPPGQPLVIRAGLESTPPDPTTPGDRLGGTCGVVAIQVRDSGPGLTPEDAAVAFNRGALARRYTGQRPTGSGLGLSIAARLAQRMNLNLTVEPPDPTEDGACFCIRLPRTPAPPSRRPAPDKGPSIIPGSVP</sequence>
<evidence type="ECO:0000256" key="24">
    <source>
        <dbReference type="SAM" id="Phobius"/>
    </source>
</evidence>
<feature type="region of interest" description="Disordered" evidence="23">
    <location>
        <begin position="466"/>
        <end position="490"/>
    </location>
</feature>
<keyword evidence="16 24" id="KW-1133">Transmembrane helix</keyword>
<keyword evidence="12" id="KW-0378">Hydrolase</keyword>
<comment type="cofactor">
    <cofactor evidence="2">
        <name>Mn(2+)</name>
        <dbReference type="ChEBI" id="CHEBI:29035"/>
    </cofactor>
</comment>
<evidence type="ECO:0000256" key="20">
    <source>
        <dbReference type="ARBA" id="ARBA00023211"/>
    </source>
</evidence>
<evidence type="ECO:0000256" key="17">
    <source>
        <dbReference type="ARBA" id="ARBA00023012"/>
    </source>
</evidence>
<evidence type="ECO:0000256" key="8">
    <source>
        <dbReference type="ARBA" id="ARBA00022679"/>
    </source>
</evidence>
<evidence type="ECO:0000256" key="12">
    <source>
        <dbReference type="ARBA" id="ARBA00022801"/>
    </source>
</evidence>
<keyword evidence="7" id="KW-0597">Phosphoprotein</keyword>
<keyword evidence="28" id="KW-1185">Reference proteome</keyword>
<organism evidence="27 28">
    <name type="scientific">Pseudarthrobacter enclensis</name>
    <dbReference type="NCBI Taxonomy" id="993070"/>
    <lineage>
        <taxon>Bacteria</taxon>
        <taxon>Bacillati</taxon>
        <taxon>Actinomycetota</taxon>
        <taxon>Actinomycetes</taxon>
        <taxon>Micrococcales</taxon>
        <taxon>Micrococcaceae</taxon>
        <taxon>Pseudarthrobacter</taxon>
    </lineage>
</organism>
<evidence type="ECO:0000256" key="4">
    <source>
        <dbReference type="ARBA" id="ARBA00004651"/>
    </source>
</evidence>
<dbReference type="SMART" id="SM00304">
    <property type="entry name" value="HAMP"/>
    <property type="match status" value="1"/>
</dbReference>
<evidence type="ECO:0000256" key="5">
    <source>
        <dbReference type="ARBA" id="ARBA00012438"/>
    </source>
</evidence>
<evidence type="ECO:0000256" key="23">
    <source>
        <dbReference type="SAM" id="MobiDB-lite"/>
    </source>
</evidence>